<keyword evidence="3 9" id="KW-0812">Transmembrane</keyword>
<dbReference type="FunFam" id="3.40.50.300:FF:000367">
    <property type="entry name" value="ABC transporter G family member 24"/>
    <property type="match status" value="1"/>
</dbReference>
<protein>
    <submittedName>
        <fullName evidence="13">White-brown complex homolog protein 30</fullName>
    </submittedName>
</protein>
<dbReference type="PROSITE" id="PS50893">
    <property type="entry name" value="ABC_TRANSPORTER_2"/>
    <property type="match status" value="1"/>
</dbReference>
<feature type="chain" id="PRO_5040222002" evidence="10">
    <location>
        <begin position="21"/>
        <end position="1426"/>
    </location>
</feature>
<dbReference type="GO" id="GO:0016020">
    <property type="term" value="C:membrane"/>
    <property type="evidence" value="ECO:0007669"/>
    <property type="project" value="UniProtKB-SubCell"/>
</dbReference>
<feature type="transmembrane region" description="Helical" evidence="9">
    <location>
        <begin position="1185"/>
        <end position="1212"/>
    </location>
</feature>
<feature type="region of interest" description="Disordered" evidence="8">
    <location>
        <begin position="561"/>
        <end position="599"/>
    </location>
</feature>
<evidence type="ECO:0000256" key="10">
    <source>
        <dbReference type="SAM" id="SignalP"/>
    </source>
</evidence>
<comment type="caution">
    <text evidence="13">The sequence shown here is derived from an EMBL/GenBank/DDBJ whole genome shotgun (WGS) entry which is preliminary data.</text>
</comment>
<evidence type="ECO:0000256" key="5">
    <source>
        <dbReference type="ARBA" id="ARBA00022840"/>
    </source>
</evidence>
<dbReference type="Proteomes" id="UP001153069">
    <property type="component" value="Unassembled WGS sequence"/>
</dbReference>
<dbReference type="GO" id="GO:0140359">
    <property type="term" value="F:ABC-type transporter activity"/>
    <property type="evidence" value="ECO:0007669"/>
    <property type="project" value="InterPro"/>
</dbReference>
<dbReference type="Pfam" id="PF19055">
    <property type="entry name" value="ABC2_membrane_7"/>
    <property type="match status" value="1"/>
</dbReference>
<dbReference type="GO" id="GO:0016887">
    <property type="term" value="F:ATP hydrolysis activity"/>
    <property type="evidence" value="ECO:0007669"/>
    <property type="project" value="InterPro"/>
</dbReference>
<feature type="transmembrane region" description="Helical" evidence="9">
    <location>
        <begin position="1146"/>
        <end position="1165"/>
    </location>
</feature>
<feature type="domain" description="EF-hand" evidence="11">
    <location>
        <begin position="376"/>
        <end position="411"/>
    </location>
</feature>
<proteinExistence type="predicted"/>
<dbReference type="CDD" id="cd03213">
    <property type="entry name" value="ABCG_EPDR"/>
    <property type="match status" value="1"/>
</dbReference>
<evidence type="ECO:0000259" key="12">
    <source>
        <dbReference type="PROSITE" id="PS50893"/>
    </source>
</evidence>
<dbReference type="InterPro" id="IPR003593">
    <property type="entry name" value="AAA+_ATPase"/>
</dbReference>
<comment type="subcellular location">
    <subcellularLocation>
        <location evidence="1">Membrane</location>
        <topology evidence="1">Multi-pass membrane protein</topology>
    </subcellularLocation>
</comment>
<organism evidence="13 14">
    <name type="scientific">Seminavis robusta</name>
    <dbReference type="NCBI Taxonomy" id="568900"/>
    <lineage>
        <taxon>Eukaryota</taxon>
        <taxon>Sar</taxon>
        <taxon>Stramenopiles</taxon>
        <taxon>Ochrophyta</taxon>
        <taxon>Bacillariophyta</taxon>
        <taxon>Bacillariophyceae</taxon>
        <taxon>Bacillariophycidae</taxon>
        <taxon>Naviculales</taxon>
        <taxon>Naviculaceae</taxon>
        <taxon>Seminavis</taxon>
    </lineage>
</organism>
<feature type="region of interest" description="Disordered" evidence="8">
    <location>
        <begin position="528"/>
        <end position="549"/>
    </location>
</feature>
<keyword evidence="2" id="KW-0813">Transport</keyword>
<feature type="transmembrane region" description="Helical" evidence="9">
    <location>
        <begin position="1218"/>
        <end position="1241"/>
    </location>
</feature>
<evidence type="ECO:0000256" key="7">
    <source>
        <dbReference type="ARBA" id="ARBA00023136"/>
    </source>
</evidence>
<feature type="transmembrane region" description="Helical" evidence="9">
    <location>
        <begin position="1395"/>
        <end position="1418"/>
    </location>
</feature>
<feature type="compositionally biased region" description="Polar residues" evidence="8">
    <location>
        <begin position="954"/>
        <end position="966"/>
    </location>
</feature>
<dbReference type="Gene3D" id="3.40.50.300">
    <property type="entry name" value="P-loop containing nucleotide triphosphate hydrolases"/>
    <property type="match status" value="1"/>
</dbReference>
<feature type="transmembrane region" description="Helical" evidence="9">
    <location>
        <begin position="1350"/>
        <end position="1374"/>
    </location>
</feature>
<dbReference type="Pfam" id="PF00005">
    <property type="entry name" value="ABC_tran"/>
    <property type="match status" value="1"/>
</dbReference>
<feature type="compositionally biased region" description="Polar residues" evidence="8">
    <location>
        <begin position="586"/>
        <end position="599"/>
    </location>
</feature>
<dbReference type="EMBL" id="CAICTM010000014">
    <property type="protein sequence ID" value="CAB9497095.1"/>
    <property type="molecule type" value="Genomic_DNA"/>
</dbReference>
<feature type="signal peptide" evidence="10">
    <location>
        <begin position="1"/>
        <end position="20"/>
    </location>
</feature>
<keyword evidence="6 9" id="KW-1133">Transmembrane helix</keyword>
<evidence type="ECO:0000313" key="13">
    <source>
        <dbReference type="EMBL" id="CAB9497095.1"/>
    </source>
</evidence>
<feature type="region of interest" description="Disordered" evidence="8">
    <location>
        <begin position="945"/>
        <end position="970"/>
    </location>
</feature>
<dbReference type="OrthoDB" id="194417at2759"/>
<gene>
    <name evidence="13" type="ORF">SEMRO_14_G010500.1</name>
</gene>
<feature type="domain" description="ABC transporter" evidence="12">
    <location>
        <begin position="684"/>
        <end position="928"/>
    </location>
</feature>
<dbReference type="InterPro" id="IPR002048">
    <property type="entry name" value="EF_hand_dom"/>
</dbReference>
<accession>A0A9N8H2T0</accession>
<name>A0A9N8H2T0_9STRA</name>
<dbReference type="PROSITE" id="PS00211">
    <property type="entry name" value="ABC_TRANSPORTER_1"/>
    <property type="match status" value="1"/>
</dbReference>
<evidence type="ECO:0000256" key="4">
    <source>
        <dbReference type="ARBA" id="ARBA00022741"/>
    </source>
</evidence>
<evidence type="ECO:0000256" key="2">
    <source>
        <dbReference type="ARBA" id="ARBA00022448"/>
    </source>
</evidence>
<keyword evidence="10" id="KW-0732">Signal</keyword>
<dbReference type="SUPFAM" id="SSF52540">
    <property type="entry name" value="P-loop containing nucleoside triphosphate hydrolases"/>
    <property type="match status" value="1"/>
</dbReference>
<evidence type="ECO:0000256" key="9">
    <source>
        <dbReference type="SAM" id="Phobius"/>
    </source>
</evidence>
<dbReference type="PANTHER" id="PTHR48041:SF91">
    <property type="entry name" value="ABC TRANSPORTER G FAMILY MEMBER 28"/>
    <property type="match status" value="1"/>
</dbReference>
<dbReference type="PROSITE" id="PS50222">
    <property type="entry name" value="EF_HAND_2"/>
    <property type="match status" value="1"/>
</dbReference>
<keyword evidence="7 9" id="KW-0472">Membrane</keyword>
<evidence type="ECO:0000256" key="1">
    <source>
        <dbReference type="ARBA" id="ARBA00004141"/>
    </source>
</evidence>
<dbReference type="InterPro" id="IPR027417">
    <property type="entry name" value="P-loop_NTPase"/>
</dbReference>
<dbReference type="InterPro" id="IPR017871">
    <property type="entry name" value="ABC_transporter-like_CS"/>
</dbReference>
<reference evidence="13" key="1">
    <citation type="submission" date="2020-06" db="EMBL/GenBank/DDBJ databases">
        <authorList>
            <consortium name="Plant Systems Biology data submission"/>
        </authorList>
    </citation>
    <scope>NUCLEOTIDE SEQUENCE</scope>
    <source>
        <strain evidence="13">D6</strain>
    </source>
</reference>
<dbReference type="InterPro" id="IPR043926">
    <property type="entry name" value="ABCG_dom"/>
</dbReference>
<evidence type="ECO:0000256" key="3">
    <source>
        <dbReference type="ARBA" id="ARBA00022692"/>
    </source>
</evidence>
<evidence type="ECO:0000259" key="11">
    <source>
        <dbReference type="PROSITE" id="PS50222"/>
    </source>
</evidence>
<keyword evidence="4" id="KW-0547">Nucleotide-binding</keyword>
<feature type="transmembrane region" description="Helical" evidence="9">
    <location>
        <begin position="1248"/>
        <end position="1266"/>
    </location>
</feature>
<evidence type="ECO:0000313" key="14">
    <source>
        <dbReference type="Proteomes" id="UP001153069"/>
    </source>
</evidence>
<feature type="transmembrane region" description="Helical" evidence="9">
    <location>
        <begin position="279"/>
        <end position="300"/>
    </location>
</feature>
<dbReference type="SMART" id="SM00382">
    <property type="entry name" value="AAA"/>
    <property type="match status" value="1"/>
</dbReference>
<keyword evidence="5" id="KW-0067">ATP-binding</keyword>
<dbReference type="InterPro" id="IPR050352">
    <property type="entry name" value="ABCG_transporters"/>
</dbReference>
<dbReference type="GO" id="GO:0005509">
    <property type="term" value="F:calcium ion binding"/>
    <property type="evidence" value="ECO:0007669"/>
    <property type="project" value="InterPro"/>
</dbReference>
<evidence type="ECO:0000256" key="6">
    <source>
        <dbReference type="ARBA" id="ARBA00022989"/>
    </source>
</evidence>
<evidence type="ECO:0000256" key="8">
    <source>
        <dbReference type="SAM" id="MobiDB-lite"/>
    </source>
</evidence>
<dbReference type="PANTHER" id="PTHR48041">
    <property type="entry name" value="ABC TRANSPORTER G FAMILY MEMBER 28"/>
    <property type="match status" value="1"/>
</dbReference>
<dbReference type="GO" id="GO:0005524">
    <property type="term" value="F:ATP binding"/>
    <property type="evidence" value="ECO:0007669"/>
    <property type="project" value="UniProtKB-KW"/>
</dbReference>
<dbReference type="InterPro" id="IPR003439">
    <property type="entry name" value="ABC_transporter-like_ATP-bd"/>
</dbReference>
<keyword evidence="14" id="KW-1185">Reference proteome</keyword>
<sequence>MVVSSSWCLLSLAAVVGVQGQSYEFYQQLASNLETTPEKFVELGGVLDDNCTFSFNASADNCDALIAAYKGLLDSATSNNGTTFVDGDSSSSCGCYSFCRGQNVACYDKGDFPPEFQCNVYDVVAGCQVGVVAKTSPLSPAEEADKPCPEGYMCSQDKERSCEEIRQIPIDLGLGDVHAGLYCPGTDNRTNNNYNNCEAGFYCPDSVTKLPCPAGFFCPHKVSWLIYFMARSAKRILAMGQATDLVLYLPDDDEKKTMMPEIPCDFCPEGAATMRRKPYGYIGFAIVIGLMIILVIWEVFKRYNAGLFEHLVELKSRKVSNLKKTIWSQRRQAKLEKLMPKLEVIENRLKHKSGTYKPEDDGKAEKALNTKRDDGKIVFDARRLFDLMDTEKKGELTYTEINHALELNAVQLREFSKRMNQAAKLPPETETVKRKVFSHYFLRVLEQISHFEPTSHEADELYDEILEHRGEPIDLDGIPHESLFTSPLADFLTDVQINELIKRFRQLQEKQVTMMGSMNDSLLLDNSSGGMGMDESNASQRRRSSNSLMAVPANFMRRLSMGMRRGSMATPRKTRGSDSEVKKSTRSSTTNASGRSRVSVAQTVKRGSVAVKMNDDDIAAVDPENMAEFNRAKWKRPTAFFKFHFSTITRAEFVAWYPSLLTEITEEEQTASIRPTEVVDGVDIAFQDLTLTVSVKKSTITIVDHVTGRLRSGTMTALMGGSGAGKTSLLNALCGRAHYGDVTGTVYINGHKTSIEEHSSAVGFVPQDDIVYAELTVRENLIFSGKFLLPQGTPMQEIEDLADSTMASLGLSRVMHSMVGDVNRRGVSGGEKKRVNIGLELMARPKILFLDEPTSGLDSNSALLVMSSLKTLVTEQGTTICCVIHQPRKFIFELFDSLVLLGVGGKLVYHGPVMLAEQYFTDLNYELPPGEALADWLIDISSGRLEPKDDEETGSTAVTAPTSNGGASEEMDSADLVRAASGLVYPSVEGEESNPLLGDSTAVEFENDAARAKSRREILYAHWKEHFGSLSDESKEIYKAPEAFDLPKKRIMKPFHNQLIYQIHRLFVVGGRNWLAKLIDTSVIVGAVVLIAIMDGTVKATREDSLNDLRYESIAEPTSVEVLVTEFPKLFRYAISANIIDLQGHASKLGVIIAVLVGLSATKVITSKRKEFFREAGSGYNVNAYFAAVNVVATLEHSIQILLCALFALWLRSSLSHWYSYIVSFLMMGWITVSWALLFPIVVPQENVVLVTGFFIVLMSFIFSGANPPVKFETIYNNDALAVFSGIFSPCRFFIESLVVIESMCLPVQSGFTDFGPNFRGDALQAASFRITGQGWNDFGTITVRSFEGWYWGVLPALVVGILIRWGAAGAIHVSDRAKQAKKSLIHDLAKEPVGWIWLILYFIILLGLFGASGYLILRQVSAVEG</sequence>